<gene>
    <name evidence="11" type="ORF">Nstercoris_01234</name>
</gene>
<dbReference type="PANTHER" id="PTHR30616:SF2">
    <property type="entry name" value="PURINE NUCLEOSIDE PHOSPHORYLASE LACC1"/>
    <property type="match status" value="1"/>
</dbReference>
<keyword evidence="6" id="KW-0862">Zinc</keyword>
<evidence type="ECO:0000256" key="6">
    <source>
        <dbReference type="ARBA" id="ARBA00022833"/>
    </source>
</evidence>
<comment type="catalytic activity">
    <reaction evidence="7">
        <text>adenosine + H2O + H(+) = inosine + NH4(+)</text>
        <dbReference type="Rhea" id="RHEA:24408"/>
        <dbReference type="ChEBI" id="CHEBI:15377"/>
        <dbReference type="ChEBI" id="CHEBI:15378"/>
        <dbReference type="ChEBI" id="CHEBI:16335"/>
        <dbReference type="ChEBI" id="CHEBI:17596"/>
        <dbReference type="ChEBI" id="CHEBI:28938"/>
        <dbReference type="EC" id="3.5.4.4"/>
    </reaction>
    <physiologicalReaction direction="left-to-right" evidence="7">
        <dbReference type="Rhea" id="RHEA:24409"/>
    </physiologicalReaction>
</comment>
<dbReference type="KEGG" id="nst:Nstercoris_01234"/>
<dbReference type="Pfam" id="PF02578">
    <property type="entry name" value="Cu-oxidase_4"/>
    <property type="match status" value="1"/>
</dbReference>
<proteinExistence type="inferred from homology"/>
<keyword evidence="12" id="KW-1185">Reference proteome</keyword>
<keyword evidence="4" id="KW-0479">Metal-binding</keyword>
<evidence type="ECO:0000256" key="9">
    <source>
        <dbReference type="ARBA" id="ARBA00049893"/>
    </source>
</evidence>
<comment type="catalytic activity">
    <reaction evidence="1">
        <text>inosine + phosphate = alpha-D-ribose 1-phosphate + hypoxanthine</text>
        <dbReference type="Rhea" id="RHEA:27646"/>
        <dbReference type="ChEBI" id="CHEBI:17368"/>
        <dbReference type="ChEBI" id="CHEBI:17596"/>
        <dbReference type="ChEBI" id="CHEBI:43474"/>
        <dbReference type="ChEBI" id="CHEBI:57720"/>
        <dbReference type="EC" id="2.4.2.1"/>
    </reaction>
    <physiologicalReaction direction="left-to-right" evidence="1">
        <dbReference type="Rhea" id="RHEA:27647"/>
    </physiologicalReaction>
</comment>
<dbReference type="GO" id="GO:0005507">
    <property type="term" value="F:copper ion binding"/>
    <property type="evidence" value="ECO:0007669"/>
    <property type="project" value="TreeGrafter"/>
</dbReference>
<keyword evidence="3" id="KW-0808">Transferase</keyword>
<evidence type="ECO:0000256" key="7">
    <source>
        <dbReference type="ARBA" id="ARBA00047989"/>
    </source>
</evidence>
<sequence length="252" mass="27817">MIDWITPNWPAPANVQAMFVTRNIDKTTVASDAYAGLNLATHVGDDFTVVQRNREQLQRYLPQAPRWLTQVHGTKSIWIDTAMTESNDATLEGDAAMSRQPGVVCAVLVADCLPVLLCDSAGSVVGVVHAGWRGLAAGIIENTVNELRKFSRDNQIIAWLGPAISSRHFEVGEEVRLVFTDYDSQAACAFSKRKKEGKWYADLFTLARQRLSSAGVSQVYGGDVCTYSNSEKFYSYRRDGATGRMAGLLWMT</sequence>
<evidence type="ECO:0000256" key="2">
    <source>
        <dbReference type="ARBA" id="ARBA00007353"/>
    </source>
</evidence>
<evidence type="ECO:0000256" key="4">
    <source>
        <dbReference type="ARBA" id="ARBA00022723"/>
    </source>
</evidence>
<accession>A0A4Y1YLG0</accession>
<name>A0A4Y1YLG0_9PROT</name>
<dbReference type="EMBL" id="AP019755">
    <property type="protein sequence ID" value="BBL34980.1"/>
    <property type="molecule type" value="Genomic_DNA"/>
</dbReference>
<keyword evidence="5" id="KW-0378">Hydrolase</keyword>
<dbReference type="Proteomes" id="UP000316473">
    <property type="component" value="Chromosome"/>
</dbReference>
<organism evidence="11 12">
    <name type="scientific">Nitrosomonas stercoris</name>
    <dbReference type="NCBI Taxonomy" id="1444684"/>
    <lineage>
        <taxon>Bacteria</taxon>
        <taxon>Pseudomonadati</taxon>
        <taxon>Pseudomonadota</taxon>
        <taxon>Betaproteobacteria</taxon>
        <taxon>Nitrosomonadales</taxon>
        <taxon>Nitrosomonadaceae</taxon>
        <taxon>Nitrosomonas</taxon>
    </lineage>
</organism>
<dbReference type="GO" id="GO:0016787">
    <property type="term" value="F:hydrolase activity"/>
    <property type="evidence" value="ECO:0007669"/>
    <property type="project" value="UniProtKB-KW"/>
</dbReference>
<dbReference type="SUPFAM" id="SSF64438">
    <property type="entry name" value="CNF1/YfiH-like putative cysteine hydrolases"/>
    <property type="match status" value="1"/>
</dbReference>
<comment type="similarity">
    <text evidence="2 10">Belongs to the purine nucleoside phosphorylase YfiH/LACC1 family.</text>
</comment>
<dbReference type="PANTHER" id="PTHR30616">
    <property type="entry name" value="UNCHARACTERIZED PROTEIN YFIH"/>
    <property type="match status" value="1"/>
</dbReference>
<dbReference type="InterPro" id="IPR038371">
    <property type="entry name" value="Cu_polyphenol_OxRdtase_sf"/>
</dbReference>
<reference evidence="11 12" key="1">
    <citation type="submission" date="2019-06" db="EMBL/GenBank/DDBJ databases">
        <title>Nitrosomonas stercoris KYUHI-S whole genome shotgun sequence.</title>
        <authorList>
            <person name="Nakagawa T."/>
            <person name="Tsuchiya Y."/>
            <person name="Takahashi R."/>
        </authorList>
    </citation>
    <scope>NUCLEOTIDE SEQUENCE [LARGE SCALE GENOMIC DNA]</scope>
    <source>
        <strain evidence="11 12">KYUHI-S</strain>
    </source>
</reference>
<dbReference type="NCBIfam" id="TIGR00726">
    <property type="entry name" value="peptidoglycan editing factor PgeF"/>
    <property type="match status" value="1"/>
</dbReference>
<dbReference type="Gene3D" id="3.60.140.10">
    <property type="entry name" value="CNF1/YfiH-like putative cysteine hydrolases"/>
    <property type="match status" value="1"/>
</dbReference>
<evidence type="ECO:0000256" key="10">
    <source>
        <dbReference type="RuleBase" id="RU361274"/>
    </source>
</evidence>
<evidence type="ECO:0000256" key="5">
    <source>
        <dbReference type="ARBA" id="ARBA00022801"/>
    </source>
</evidence>
<dbReference type="InterPro" id="IPR003730">
    <property type="entry name" value="Cu_polyphenol_OxRdtase"/>
</dbReference>
<comment type="catalytic activity">
    <reaction evidence="9">
        <text>S-methyl-5'-thioadenosine + phosphate = 5-(methylsulfanyl)-alpha-D-ribose 1-phosphate + adenine</text>
        <dbReference type="Rhea" id="RHEA:11852"/>
        <dbReference type="ChEBI" id="CHEBI:16708"/>
        <dbReference type="ChEBI" id="CHEBI:17509"/>
        <dbReference type="ChEBI" id="CHEBI:43474"/>
        <dbReference type="ChEBI" id="CHEBI:58533"/>
        <dbReference type="EC" id="2.4.2.28"/>
    </reaction>
    <physiologicalReaction direction="left-to-right" evidence="9">
        <dbReference type="Rhea" id="RHEA:11853"/>
    </physiologicalReaction>
</comment>
<evidence type="ECO:0000256" key="3">
    <source>
        <dbReference type="ARBA" id="ARBA00022679"/>
    </source>
</evidence>
<protein>
    <recommendedName>
        <fullName evidence="10">Purine nucleoside phosphorylase</fullName>
    </recommendedName>
</protein>
<dbReference type="GO" id="GO:0017061">
    <property type="term" value="F:S-methyl-5-thioadenosine phosphorylase activity"/>
    <property type="evidence" value="ECO:0007669"/>
    <property type="project" value="UniProtKB-EC"/>
</dbReference>
<comment type="catalytic activity">
    <reaction evidence="8">
        <text>adenosine + phosphate = alpha-D-ribose 1-phosphate + adenine</text>
        <dbReference type="Rhea" id="RHEA:27642"/>
        <dbReference type="ChEBI" id="CHEBI:16335"/>
        <dbReference type="ChEBI" id="CHEBI:16708"/>
        <dbReference type="ChEBI" id="CHEBI:43474"/>
        <dbReference type="ChEBI" id="CHEBI:57720"/>
        <dbReference type="EC" id="2.4.2.1"/>
    </reaction>
    <physiologicalReaction direction="left-to-right" evidence="8">
        <dbReference type="Rhea" id="RHEA:27643"/>
    </physiologicalReaction>
</comment>
<evidence type="ECO:0000313" key="11">
    <source>
        <dbReference type="EMBL" id="BBL34980.1"/>
    </source>
</evidence>
<evidence type="ECO:0000313" key="12">
    <source>
        <dbReference type="Proteomes" id="UP000316473"/>
    </source>
</evidence>
<dbReference type="InterPro" id="IPR011324">
    <property type="entry name" value="Cytotoxic_necrot_fac-like_cat"/>
</dbReference>
<dbReference type="CDD" id="cd16833">
    <property type="entry name" value="YfiH"/>
    <property type="match status" value="1"/>
</dbReference>
<dbReference type="AlphaFoldDB" id="A0A4Y1YLG0"/>
<evidence type="ECO:0000256" key="1">
    <source>
        <dbReference type="ARBA" id="ARBA00000553"/>
    </source>
</evidence>
<evidence type="ECO:0000256" key="8">
    <source>
        <dbReference type="ARBA" id="ARBA00048968"/>
    </source>
</evidence>